<accession>A0A3M0JMU3</accession>
<evidence type="ECO:0000313" key="3">
    <source>
        <dbReference type="Proteomes" id="UP000269221"/>
    </source>
</evidence>
<gene>
    <name evidence="2" type="ORF">DUI87_21356</name>
</gene>
<keyword evidence="3" id="KW-1185">Reference proteome</keyword>
<evidence type="ECO:0000256" key="1">
    <source>
        <dbReference type="SAM" id="MobiDB-lite"/>
    </source>
</evidence>
<dbReference type="Proteomes" id="UP000269221">
    <property type="component" value="Unassembled WGS sequence"/>
</dbReference>
<dbReference type="EMBL" id="QRBI01000134">
    <property type="protein sequence ID" value="RMC02189.1"/>
    <property type="molecule type" value="Genomic_DNA"/>
</dbReference>
<sequence>MECLCSTKRKLWCDVMEFLTPLSWTELKGLQLFTSIDSCSSVPEFGDPFLKSQLRRSHEKDPCAMILLPVYICILNGIQVAHVCSQGYGADLCRITRLSQVMASPPDSRQPQAQAEAGGTTEETEEGQGVTRACAPLNSPVLKQS</sequence>
<comment type="caution">
    <text evidence="2">The sequence shown here is derived from an EMBL/GenBank/DDBJ whole genome shotgun (WGS) entry which is preliminary data.</text>
</comment>
<name>A0A3M0JMU3_HIRRU</name>
<evidence type="ECO:0000313" key="2">
    <source>
        <dbReference type="EMBL" id="RMC02189.1"/>
    </source>
</evidence>
<protein>
    <submittedName>
        <fullName evidence="2">Uncharacterized protein</fullName>
    </submittedName>
</protein>
<dbReference type="AlphaFoldDB" id="A0A3M0JMU3"/>
<feature type="compositionally biased region" description="Low complexity" evidence="1">
    <location>
        <begin position="112"/>
        <end position="121"/>
    </location>
</feature>
<reference evidence="2 3" key="1">
    <citation type="submission" date="2018-07" db="EMBL/GenBank/DDBJ databases">
        <title>A high quality draft genome assembly of the barn swallow (H. rustica rustica).</title>
        <authorList>
            <person name="Formenti G."/>
            <person name="Chiara M."/>
            <person name="Poveda L."/>
            <person name="Francoijs K.-J."/>
            <person name="Bonisoli-Alquati A."/>
            <person name="Canova L."/>
            <person name="Gianfranceschi L."/>
            <person name="Horner D.S."/>
            <person name="Saino N."/>
        </authorList>
    </citation>
    <scope>NUCLEOTIDE SEQUENCE [LARGE SCALE GENOMIC DNA]</scope>
    <source>
        <strain evidence="2">Chelidonia</strain>
        <tissue evidence="2">Blood</tissue>
    </source>
</reference>
<organism evidence="2 3">
    <name type="scientific">Hirundo rustica rustica</name>
    <dbReference type="NCBI Taxonomy" id="333673"/>
    <lineage>
        <taxon>Eukaryota</taxon>
        <taxon>Metazoa</taxon>
        <taxon>Chordata</taxon>
        <taxon>Craniata</taxon>
        <taxon>Vertebrata</taxon>
        <taxon>Euteleostomi</taxon>
        <taxon>Archelosauria</taxon>
        <taxon>Archosauria</taxon>
        <taxon>Dinosauria</taxon>
        <taxon>Saurischia</taxon>
        <taxon>Theropoda</taxon>
        <taxon>Coelurosauria</taxon>
        <taxon>Aves</taxon>
        <taxon>Neognathae</taxon>
        <taxon>Neoaves</taxon>
        <taxon>Telluraves</taxon>
        <taxon>Australaves</taxon>
        <taxon>Passeriformes</taxon>
        <taxon>Sylvioidea</taxon>
        <taxon>Hirundinidae</taxon>
        <taxon>Hirundo</taxon>
    </lineage>
</organism>
<feature type="region of interest" description="Disordered" evidence="1">
    <location>
        <begin position="103"/>
        <end position="145"/>
    </location>
</feature>
<proteinExistence type="predicted"/>